<feature type="compositionally biased region" description="Low complexity" evidence="1">
    <location>
        <begin position="174"/>
        <end position="191"/>
    </location>
</feature>
<keyword evidence="3" id="KW-1185">Reference proteome</keyword>
<dbReference type="InParanoid" id="A0A5C3NR90"/>
<name>A0A5C3NR90_9APHY</name>
<protein>
    <submittedName>
        <fullName evidence="2">Uncharacterized protein</fullName>
    </submittedName>
</protein>
<dbReference type="AlphaFoldDB" id="A0A5C3NR90"/>
<proteinExistence type="predicted"/>
<evidence type="ECO:0000256" key="1">
    <source>
        <dbReference type="SAM" id="MobiDB-lite"/>
    </source>
</evidence>
<accession>A0A5C3NR90</accession>
<feature type="compositionally biased region" description="Polar residues" evidence="1">
    <location>
        <begin position="199"/>
        <end position="208"/>
    </location>
</feature>
<organism evidence="2 3">
    <name type="scientific">Polyporus arcularius HHB13444</name>
    <dbReference type="NCBI Taxonomy" id="1314778"/>
    <lineage>
        <taxon>Eukaryota</taxon>
        <taxon>Fungi</taxon>
        <taxon>Dikarya</taxon>
        <taxon>Basidiomycota</taxon>
        <taxon>Agaricomycotina</taxon>
        <taxon>Agaricomycetes</taxon>
        <taxon>Polyporales</taxon>
        <taxon>Polyporaceae</taxon>
        <taxon>Polyporus</taxon>
    </lineage>
</organism>
<dbReference type="Proteomes" id="UP000308197">
    <property type="component" value="Unassembled WGS sequence"/>
</dbReference>
<feature type="compositionally biased region" description="Low complexity" evidence="1">
    <location>
        <begin position="209"/>
        <end position="229"/>
    </location>
</feature>
<feature type="compositionally biased region" description="Polar residues" evidence="1">
    <location>
        <begin position="158"/>
        <end position="170"/>
    </location>
</feature>
<reference evidence="2 3" key="1">
    <citation type="journal article" date="2019" name="Nat. Ecol. Evol.">
        <title>Megaphylogeny resolves global patterns of mushroom evolution.</title>
        <authorList>
            <person name="Varga T."/>
            <person name="Krizsan K."/>
            <person name="Foldi C."/>
            <person name="Dima B."/>
            <person name="Sanchez-Garcia M."/>
            <person name="Sanchez-Ramirez S."/>
            <person name="Szollosi G.J."/>
            <person name="Szarkandi J.G."/>
            <person name="Papp V."/>
            <person name="Albert L."/>
            <person name="Andreopoulos W."/>
            <person name="Angelini C."/>
            <person name="Antonin V."/>
            <person name="Barry K.W."/>
            <person name="Bougher N.L."/>
            <person name="Buchanan P."/>
            <person name="Buyck B."/>
            <person name="Bense V."/>
            <person name="Catcheside P."/>
            <person name="Chovatia M."/>
            <person name="Cooper J."/>
            <person name="Damon W."/>
            <person name="Desjardin D."/>
            <person name="Finy P."/>
            <person name="Geml J."/>
            <person name="Haridas S."/>
            <person name="Hughes K."/>
            <person name="Justo A."/>
            <person name="Karasinski D."/>
            <person name="Kautmanova I."/>
            <person name="Kiss B."/>
            <person name="Kocsube S."/>
            <person name="Kotiranta H."/>
            <person name="LaButti K.M."/>
            <person name="Lechner B.E."/>
            <person name="Liimatainen K."/>
            <person name="Lipzen A."/>
            <person name="Lukacs Z."/>
            <person name="Mihaltcheva S."/>
            <person name="Morgado L.N."/>
            <person name="Niskanen T."/>
            <person name="Noordeloos M.E."/>
            <person name="Ohm R.A."/>
            <person name="Ortiz-Santana B."/>
            <person name="Ovrebo C."/>
            <person name="Racz N."/>
            <person name="Riley R."/>
            <person name="Savchenko A."/>
            <person name="Shiryaev A."/>
            <person name="Soop K."/>
            <person name="Spirin V."/>
            <person name="Szebenyi C."/>
            <person name="Tomsovsky M."/>
            <person name="Tulloss R.E."/>
            <person name="Uehling J."/>
            <person name="Grigoriev I.V."/>
            <person name="Vagvolgyi C."/>
            <person name="Papp T."/>
            <person name="Martin F.M."/>
            <person name="Miettinen O."/>
            <person name="Hibbett D.S."/>
            <person name="Nagy L.G."/>
        </authorList>
    </citation>
    <scope>NUCLEOTIDE SEQUENCE [LARGE SCALE GENOMIC DNA]</scope>
    <source>
        <strain evidence="2 3">HHB13444</strain>
    </source>
</reference>
<sequence>MAAASPAVPSKGDDTEWQRRLSKSRLINSFRVEDGRADLETVHYPCDILGVAIPLSNIVEYCRTHDFVEGINCFCEGVHGIRRAVRLFVPTGGVHRGEPSLRCFGGCSYYVNLQELVGHGDVFTHMAVYPEVHQVRKRKSIRDIFGSQITPRRPTGPMTFSTPRCASTTPRAGPTPSRVPSASSSRPRSTSFLGPARDSSPSDCETNATLSSSPTTTVSSPVRTSSGSVLKRKRRGT</sequence>
<evidence type="ECO:0000313" key="3">
    <source>
        <dbReference type="Proteomes" id="UP000308197"/>
    </source>
</evidence>
<gene>
    <name evidence="2" type="ORF">K466DRAFT_605777</name>
</gene>
<evidence type="ECO:0000313" key="2">
    <source>
        <dbReference type="EMBL" id="TFK79904.1"/>
    </source>
</evidence>
<dbReference type="EMBL" id="ML211899">
    <property type="protein sequence ID" value="TFK79904.1"/>
    <property type="molecule type" value="Genomic_DNA"/>
</dbReference>
<feature type="region of interest" description="Disordered" evidence="1">
    <location>
        <begin position="143"/>
        <end position="237"/>
    </location>
</feature>